<dbReference type="EMBL" id="SOZI01000012">
    <property type="protein sequence ID" value="TNY23390.1"/>
    <property type="molecule type" value="Genomic_DNA"/>
</dbReference>
<dbReference type="AlphaFoldDB" id="A0A5C5G2L2"/>
<feature type="chain" id="PRO_5023103528" evidence="1">
    <location>
        <begin position="25"/>
        <end position="275"/>
    </location>
</feature>
<organism evidence="2 3">
    <name type="scientific">Rhodotorula diobovata</name>
    <dbReference type="NCBI Taxonomy" id="5288"/>
    <lineage>
        <taxon>Eukaryota</taxon>
        <taxon>Fungi</taxon>
        <taxon>Dikarya</taxon>
        <taxon>Basidiomycota</taxon>
        <taxon>Pucciniomycotina</taxon>
        <taxon>Microbotryomycetes</taxon>
        <taxon>Sporidiobolales</taxon>
        <taxon>Sporidiobolaceae</taxon>
        <taxon>Rhodotorula</taxon>
    </lineage>
</organism>
<reference evidence="2 3" key="1">
    <citation type="submission" date="2019-03" db="EMBL/GenBank/DDBJ databases">
        <title>Rhodosporidium diobovatum UCD-FST 08-225 genome sequencing, assembly, and annotation.</title>
        <authorList>
            <person name="Fakankun I.U."/>
            <person name="Fristensky B."/>
            <person name="Levin D.B."/>
        </authorList>
    </citation>
    <scope>NUCLEOTIDE SEQUENCE [LARGE SCALE GENOMIC DNA]</scope>
    <source>
        <strain evidence="2 3">UCD-FST 08-225</strain>
    </source>
</reference>
<keyword evidence="3" id="KW-1185">Reference proteome</keyword>
<evidence type="ECO:0000256" key="1">
    <source>
        <dbReference type="SAM" id="SignalP"/>
    </source>
</evidence>
<gene>
    <name evidence="2" type="ORF">DMC30DRAFT_389847</name>
</gene>
<evidence type="ECO:0000313" key="2">
    <source>
        <dbReference type="EMBL" id="TNY23390.1"/>
    </source>
</evidence>
<feature type="signal peptide" evidence="1">
    <location>
        <begin position="1"/>
        <end position="24"/>
    </location>
</feature>
<evidence type="ECO:0000313" key="3">
    <source>
        <dbReference type="Proteomes" id="UP000311382"/>
    </source>
</evidence>
<name>A0A5C5G2L2_9BASI</name>
<dbReference type="Proteomes" id="UP000311382">
    <property type="component" value="Unassembled WGS sequence"/>
</dbReference>
<dbReference type="OrthoDB" id="2525203at2759"/>
<proteinExistence type="predicted"/>
<keyword evidence="1" id="KW-0732">Signal</keyword>
<protein>
    <submittedName>
        <fullName evidence="2">Uncharacterized protein</fullName>
    </submittedName>
</protein>
<accession>A0A5C5G2L2</accession>
<sequence length="275" mass="28998">MPSLKACFAAFALAALAFSPVARAGGLDGSDLVQQSPSQPSLLFDATPVDLRPSEARANSAARVKRARLAAAKQAKRGLSSPASHDASHALLKRHLEETYAREGVTKGILRRRAIFARRLKRYRCARDRVCAQAVTDPSDIPVNGAAVCNPQTHLCQVGCQPGFFLTGGVCVQSASTCGPNTCGTTSNGAFLCAGGNVCTLVCDTINGFVATPQNTCVNLVTSEDNCGAIGNVCPPSYNGIGSPWCRSRQCGLRCPPGYYSKRTQDGQFLFCYGS</sequence>
<comment type="caution">
    <text evidence="2">The sequence shown here is derived from an EMBL/GenBank/DDBJ whole genome shotgun (WGS) entry which is preliminary data.</text>
</comment>